<dbReference type="EMBL" id="MU865355">
    <property type="protein sequence ID" value="KAK4226023.1"/>
    <property type="molecule type" value="Genomic_DNA"/>
</dbReference>
<evidence type="ECO:0000256" key="1">
    <source>
        <dbReference type="SAM" id="SignalP"/>
    </source>
</evidence>
<protein>
    <recommendedName>
        <fullName evidence="4">Secreted protein</fullName>
    </recommendedName>
</protein>
<reference evidence="2" key="2">
    <citation type="submission" date="2023-05" db="EMBL/GenBank/DDBJ databases">
        <authorList>
            <consortium name="Lawrence Berkeley National Laboratory"/>
            <person name="Steindorff A."/>
            <person name="Hensen N."/>
            <person name="Bonometti L."/>
            <person name="Westerberg I."/>
            <person name="Brannstrom I.O."/>
            <person name="Guillou S."/>
            <person name="Cros-Aarteil S."/>
            <person name="Calhoun S."/>
            <person name="Haridas S."/>
            <person name="Kuo A."/>
            <person name="Mondo S."/>
            <person name="Pangilinan J."/>
            <person name="Riley R."/>
            <person name="Labutti K."/>
            <person name="Andreopoulos B."/>
            <person name="Lipzen A."/>
            <person name="Chen C."/>
            <person name="Yanf M."/>
            <person name="Daum C."/>
            <person name="Ng V."/>
            <person name="Clum A."/>
            <person name="Ohm R."/>
            <person name="Martin F."/>
            <person name="Silar P."/>
            <person name="Natvig D."/>
            <person name="Lalanne C."/>
            <person name="Gautier V."/>
            <person name="Ament-Velasquez S.L."/>
            <person name="Kruys A."/>
            <person name="Hutchinson M.I."/>
            <person name="Powell A.J."/>
            <person name="Barry K."/>
            <person name="Miller A.N."/>
            <person name="Grigoriev I.V."/>
            <person name="Debuchy R."/>
            <person name="Gladieux P."/>
            <person name="Thoren M.H."/>
            <person name="Johannesson H."/>
        </authorList>
    </citation>
    <scope>NUCLEOTIDE SEQUENCE</scope>
    <source>
        <strain evidence="2">CBS 990.96</strain>
    </source>
</reference>
<keyword evidence="3" id="KW-1185">Reference proteome</keyword>
<name>A0AAN7GWX0_9PEZI</name>
<keyword evidence="1" id="KW-0732">Signal</keyword>
<feature type="chain" id="PRO_5042973273" description="Secreted protein" evidence="1">
    <location>
        <begin position="20"/>
        <end position="134"/>
    </location>
</feature>
<gene>
    <name evidence="2" type="ORF">QBC38DRAFT_500763</name>
</gene>
<accession>A0AAN7GWX0</accession>
<proteinExistence type="predicted"/>
<evidence type="ECO:0000313" key="3">
    <source>
        <dbReference type="Proteomes" id="UP001301958"/>
    </source>
</evidence>
<dbReference type="AlphaFoldDB" id="A0AAN7GWX0"/>
<feature type="signal peptide" evidence="1">
    <location>
        <begin position="1"/>
        <end position="19"/>
    </location>
</feature>
<evidence type="ECO:0008006" key="4">
    <source>
        <dbReference type="Google" id="ProtNLM"/>
    </source>
</evidence>
<sequence length="134" mass="14289">MHASAFFVQLAALAAIAHAAPAAELDIIEPENHNITARSGWRTANVYTGSFCSGQTLGSHINFGCGGSCHKVDGQIWSILLNQEGTGNPKPTASLFMGDNCSGQHVSAGIYKNQHSGCTNLNNPAKSYYLYWNC</sequence>
<reference evidence="2" key="1">
    <citation type="journal article" date="2023" name="Mol. Phylogenet. Evol.">
        <title>Genome-scale phylogeny and comparative genomics of the fungal order Sordariales.</title>
        <authorList>
            <person name="Hensen N."/>
            <person name="Bonometti L."/>
            <person name="Westerberg I."/>
            <person name="Brannstrom I.O."/>
            <person name="Guillou S."/>
            <person name="Cros-Aarteil S."/>
            <person name="Calhoun S."/>
            <person name="Haridas S."/>
            <person name="Kuo A."/>
            <person name="Mondo S."/>
            <person name="Pangilinan J."/>
            <person name="Riley R."/>
            <person name="LaButti K."/>
            <person name="Andreopoulos B."/>
            <person name="Lipzen A."/>
            <person name="Chen C."/>
            <person name="Yan M."/>
            <person name="Daum C."/>
            <person name="Ng V."/>
            <person name="Clum A."/>
            <person name="Steindorff A."/>
            <person name="Ohm R.A."/>
            <person name="Martin F."/>
            <person name="Silar P."/>
            <person name="Natvig D.O."/>
            <person name="Lalanne C."/>
            <person name="Gautier V."/>
            <person name="Ament-Velasquez S.L."/>
            <person name="Kruys A."/>
            <person name="Hutchinson M.I."/>
            <person name="Powell A.J."/>
            <person name="Barry K."/>
            <person name="Miller A.N."/>
            <person name="Grigoriev I.V."/>
            <person name="Debuchy R."/>
            <person name="Gladieux P."/>
            <person name="Hiltunen Thoren M."/>
            <person name="Johannesson H."/>
        </authorList>
    </citation>
    <scope>NUCLEOTIDE SEQUENCE</scope>
    <source>
        <strain evidence="2">CBS 990.96</strain>
    </source>
</reference>
<organism evidence="2 3">
    <name type="scientific">Podospora fimiseda</name>
    <dbReference type="NCBI Taxonomy" id="252190"/>
    <lineage>
        <taxon>Eukaryota</taxon>
        <taxon>Fungi</taxon>
        <taxon>Dikarya</taxon>
        <taxon>Ascomycota</taxon>
        <taxon>Pezizomycotina</taxon>
        <taxon>Sordariomycetes</taxon>
        <taxon>Sordariomycetidae</taxon>
        <taxon>Sordariales</taxon>
        <taxon>Podosporaceae</taxon>
        <taxon>Podospora</taxon>
    </lineage>
</organism>
<comment type="caution">
    <text evidence="2">The sequence shown here is derived from an EMBL/GenBank/DDBJ whole genome shotgun (WGS) entry which is preliminary data.</text>
</comment>
<dbReference type="Proteomes" id="UP001301958">
    <property type="component" value="Unassembled WGS sequence"/>
</dbReference>
<evidence type="ECO:0000313" key="2">
    <source>
        <dbReference type="EMBL" id="KAK4226023.1"/>
    </source>
</evidence>